<sequence>MPLTTQTKPPIIELPFMVFENAGEKEEKLKFIQSQLADFCPDGMPDTASMKTDPELRMEAERQFSWWVFNHMR</sequence>
<dbReference type="EMBL" id="WTQQ01000639">
    <property type="protein sequence ID" value="MWR90960.1"/>
    <property type="molecule type" value="Genomic_DNA"/>
</dbReference>
<dbReference type="EMBL" id="JAAGYI010000561">
    <property type="protein sequence ID" value="NEM89528.1"/>
    <property type="molecule type" value="Genomic_DNA"/>
</dbReference>
<evidence type="ECO:0000313" key="2">
    <source>
        <dbReference type="EMBL" id="NEM89528.1"/>
    </source>
</evidence>
<accession>A0A6D0JED5</accession>
<dbReference type="Proteomes" id="UP000469708">
    <property type="component" value="Unassembled WGS sequence"/>
</dbReference>
<dbReference type="RefSeq" id="WP_112794551.1">
    <property type="nucleotide sequence ID" value="NZ_JAJPCM010000035.1"/>
</dbReference>
<reference evidence="1 3" key="1">
    <citation type="submission" date="2019-12" db="EMBL/GenBank/DDBJ databases">
        <title>Enteriobacteria Tanzani isolates_8377-8380.</title>
        <authorList>
            <person name="Subbiah M."/>
            <person name="Call D."/>
        </authorList>
    </citation>
    <scope>NUCLEOTIDE SEQUENCE [LARGE SCALE GENOMIC DNA]</scope>
    <source>
        <strain evidence="1 3">8379wE6</strain>
    </source>
</reference>
<comment type="caution">
    <text evidence="1">The sequence shown here is derived from an EMBL/GenBank/DDBJ whole genome shotgun (WGS) entry which is preliminary data.</text>
</comment>
<protein>
    <submittedName>
        <fullName evidence="1">Uncharacterized protein</fullName>
    </submittedName>
</protein>
<name>A0A6D0JED5_ECOLX</name>
<gene>
    <name evidence="2" type="ORF">G3V95_29780</name>
    <name evidence="1" type="ORF">GP979_22090</name>
</gene>
<dbReference type="Proteomes" id="UP000436482">
    <property type="component" value="Unassembled WGS sequence"/>
</dbReference>
<reference evidence="2 4" key="2">
    <citation type="submission" date="2020-02" db="EMBL/GenBank/DDBJ databases">
        <authorList>
            <person name="Subbiah M."/>
            <person name="Call D."/>
        </authorList>
    </citation>
    <scope>NUCLEOTIDE SEQUENCE [LARGE SCALE GENOMIC DNA]</scope>
    <source>
        <strain evidence="2 4">8375wC2</strain>
    </source>
</reference>
<dbReference type="AlphaFoldDB" id="A0A6D0JED5"/>
<evidence type="ECO:0000313" key="3">
    <source>
        <dbReference type="Proteomes" id="UP000436482"/>
    </source>
</evidence>
<evidence type="ECO:0000313" key="1">
    <source>
        <dbReference type="EMBL" id="MWR90960.1"/>
    </source>
</evidence>
<organism evidence="1 3">
    <name type="scientific">Escherichia coli</name>
    <dbReference type="NCBI Taxonomy" id="562"/>
    <lineage>
        <taxon>Bacteria</taxon>
        <taxon>Pseudomonadati</taxon>
        <taxon>Pseudomonadota</taxon>
        <taxon>Gammaproteobacteria</taxon>
        <taxon>Enterobacterales</taxon>
        <taxon>Enterobacteriaceae</taxon>
        <taxon>Escherichia</taxon>
    </lineage>
</organism>
<evidence type="ECO:0000313" key="4">
    <source>
        <dbReference type="Proteomes" id="UP000469708"/>
    </source>
</evidence>
<proteinExistence type="predicted"/>